<dbReference type="AlphaFoldDB" id="B7QDU9"/>
<dbReference type="VEuPathDB" id="VectorBase:ISCI012470"/>
<dbReference type="PaxDb" id="6945-B7QDU9"/>
<sequence>MSRALLSTQHSARFVRPTRPCLTTETLVSEGSQFDWVPASDGRLANGAVQGGSCSSGEPLYIGRTFHEGTLTIGKVHPSHGCLYIPYGGEEHRYSDYEVLVCKSVNF</sequence>
<proteinExistence type="predicted"/>
<dbReference type="EMBL" id="ABJB011140278">
    <property type="status" value="NOT_ANNOTATED_CDS"/>
    <property type="molecule type" value="Genomic_DNA"/>
</dbReference>
<evidence type="ECO:0000313" key="2">
    <source>
        <dbReference type="EnsemblMetazoa" id="ISCW012470-PA"/>
    </source>
</evidence>
<dbReference type="PANTHER" id="PTHR31649">
    <property type="entry name" value="AGAP009604-PA"/>
    <property type="match status" value="1"/>
</dbReference>
<dbReference type="STRING" id="6945.B7QDU9"/>
<dbReference type="SMART" id="SM00696">
    <property type="entry name" value="DM9"/>
    <property type="match status" value="1"/>
</dbReference>
<evidence type="ECO:0000313" key="3">
    <source>
        <dbReference type="Proteomes" id="UP000001555"/>
    </source>
</evidence>
<name>B7QDU9_IXOSC</name>
<reference evidence="1 3" key="1">
    <citation type="submission" date="2008-03" db="EMBL/GenBank/DDBJ databases">
        <title>Annotation of Ixodes scapularis.</title>
        <authorList>
            <consortium name="Ixodes scapularis Genome Project Consortium"/>
            <person name="Caler E."/>
            <person name="Hannick L.I."/>
            <person name="Bidwell S."/>
            <person name="Joardar V."/>
            <person name="Thiagarajan M."/>
            <person name="Amedeo P."/>
            <person name="Galinsky K.J."/>
            <person name="Schobel S."/>
            <person name="Inman J."/>
            <person name="Hostetler J."/>
            <person name="Miller J."/>
            <person name="Hammond M."/>
            <person name="Megy K."/>
            <person name="Lawson D."/>
            <person name="Kodira C."/>
            <person name="Sutton G."/>
            <person name="Meyer J."/>
            <person name="Hill C.A."/>
            <person name="Birren B."/>
            <person name="Nene V."/>
            <person name="Collins F."/>
            <person name="Alarcon-Chaidez F."/>
            <person name="Wikel S."/>
            <person name="Strausberg R."/>
        </authorList>
    </citation>
    <scope>NUCLEOTIDE SEQUENCE [LARGE SCALE GENOMIC DNA]</scope>
    <source>
        <strain evidence="3">Wikel</strain>
        <strain evidence="1">Wikel colony</strain>
    </source>
</reference>
<evidence type="ECO:0000313" key="1">
    <source>
        <dbReference type="EMBL" id="EEC17021.1"/>
    </source>
</evidence>
<dbReference type="Proteomes" id="UP000001555">
    <property type="component" value="Unassembled WGS sequence"/>
</dbReference>
<gene>
    <name evidence="1" type="ORF">IscW_ISCW012470</name>
</gene>
<dbReference type="PANTHER" id="PTHR31649:SF1">
    <property type="entry name" value="FARNESOIC ACID O-METHYL TRANSFERASE DOMAIN-CONTAINING PROTEIN"/>
    <property type="match status" value="1"/>
</dbReference>
<dbReference type="HOGENOM" id="CLU_2212843_0_0_1"/>
<dbReference type="EnsemblMetazoa" id="ISCW012470-RA">
    <property type="protein sequence ID" value="ISCW012470-PA"/>
    <property type="gene ID" value="ISCW012470"/>
</dbReference>
<dbReference type="VEuPathDB" id="VectorBase:ISCP_032995"/>
<organism>
    <name type="scientific">Ixodes scapularis</name>
    <name type="common">Black-legged tick</name>
    <name type="synonym">Deer tick</name>
    <dbReference type="NCBI Taxonomy" id="6945"/>
    <lineage>
        <taxon>Eukaryota</taxon>
        <taxon>Metazoa</taxon>
        <taxon>Ecdysozoa</taxon>
        <taxon>Arthropoda</taxon>
        <taxon>Chelicerata</taxon>
        <taxon>Arachnida</taxon>
        <taxon>Acari</taxon>
        <taxon>Parasitiformes</taxon>
        <taxon>Ixodida</taxon>
        <taxon>Ixodoidea</taxon>
        <taxon>Ixodidae</taxon>
        <taxon>Ixodinae</taxon>
        <taxon>Ixodes</taxon>
    </lineage>
</organism>
<dbReference type="EMBL" id="ABJB010086359">
    <property type="status" value="NOT_ANNOTATED_CDS"/>
    <property type="molecule type" value="Genomic_DNA"/>
</dbReference>
<dbReference type="InParanoid" id="B7QDU9"/>
<dbReference type="EMBL" id="DS915763">
    <property type="protein sequence ID" value="EEC17021.1"/>
    <property type="molecule type" value="Genomic_DNA"/>
</dbReference>
<accession>B7QDU9</accession>
<dbReference type="GO" id="GO:0005737">
    <property type="term" value="C:cytoplasm"/>
    <property type="evidence" value="ECO:0000318"/>
    <property type="project" value="GO_Central"/>
</dbReference>
<dbReference type="OrthoDB" id="2142040at2759"/>
<keyword evidence="3" id="KW-1185">Reference proteome</keyword>
<dbReference type="Pfam" id="PF11901">
    <property type="entry name" value="DM9"/>
    <property type="match status" value="1"/>
</dbReference>
<dbReference type="InterPro" id="IPR006616">
    <property type="entry name" value="DM9_repeat"/>
</dbReference>
<protein>
    <submittedName>
        <fullName evidence="1 2">Uncharacterized protein</fullName>
    </submittedName>
</protein>
<reference evidence="2" key="2">
    <citation type="submission" date="2020-05" db="UniProtKB">
        <authorList>
            <consortium name="EnsemblMetazoa"/>
        </authorList>
    </citation>
    <scope>IDENTIFICATION</scope>
    <source>
        <strain evidence="2">wikel</strain>
    </source>
</reference>
<dbReference type="VEuPathDB" id="VectorBase:ISCW012470"/>